<dbReference type="AlphaFoldDB" id="A0AAD8EUK9"/>
<name>A0AAD8EUK9_BIOPF</name>
<accession>A0AAD8EUK9</accession>
<proteinExistence type="predicted"/>
<comment type="caution">
    <text evidence="1">The sequence shown here is derived from an EMBL/GenBank/DDBJ whole genome shotgun (WGS) entry which is preliminary data.</text>
</comment>
<evidence type="ECO:0000313" key="2">
    <source>
        <dbReference type="Proteomes" id="UP001233172"/>
    </source>
</evidence>
<reference evidence="1" key="1">
    <citation type="journal article" date="2023" name="PLoS Negl. Trop. Dis.">
        <title>A genome sequence for Biomphalaria pfeifferi, the major vector snail for the human-infecting parasite Schistosoma mansoni.</title>
        <authorList>
            <person name="Bu L."/>
            <person name="Lu L."/>
            <person name="Laidemitt M.R."/>
            <person name="Zhang S.M."/>
            <person name="Mutuku M."/>
            <person name="Mkoji G."/>
            <person name="Steinauer M."/>
            <person name="Loker E.S."/>
        </authorList>
    </citation>
    <scope>NUCLEOTIDE SEQUENCE</scope>
    <source>
        <strain evidence="1">KasaAsao</strain>
    </source>
</reference>
<dbReference type="PANTHER" id="PTHR47018:SF1">
    <property type="entry name" value="TESMIN_TSO1-LIKE CXC DOMAIN-CONTAINING PROTEIN"/>
    <property type="match status" value="1"/>
</dbReference>
<sequence>MRKHAMDLVMQAVKFLNPGQIPVITADQPLFAIAKQIQWKCPEFYGENKITLLLGGLHIGMSFLKTVGTLLKDSGWVEALVNAKVATSGCAESFLNGSHVTRTRRAHQLTACALFMLLKHAYRQYSLSCAALEENVLCFEDWKESMITTSPTYRYWTLVLQLEMILLGVCCLIARWKLYTVSSNSRRASALVFCTRSTKLWKMALRAHS</sequence>
<reference evidence="1" key="2">
    <citation type="submission" date="2023-04" db="EMBL/GenBank/DDBJ databases">
        <authorList>
            <person name="Bu L."/>
            <person name="Lu L."/>
            <person name="Laidemitt M.R."/>
            <person name="Zhang S.M."/>
            <person name="Mutuku M."/>
            <person name="Mkoji G."/>
            <person name="Steinauer M."/>
            <person name="Loker E.S."/>
        </authorList>
    </citation>
    <scope>NUCLEOTIDE SEQUENCE</scope>
    <source>
        <strain evidence="1">KasaAsao</strain>
        <tissue evidence="1">Whole Snail</tissue>
    </source>
</reference>
<evidence type="ECO:0000313" key="1">
    <source>
        <dbReference type="EMBL" id="KAK0039756.1"/>
    </source>
</evidence>
<protein>
    <submittedName>
        <fullName evidence="1">Uncharacterized protein</fullName>
    </submittedName>
</protein>
<organism evidence="1 2">
    <name type="scientific">Biomphalaria pfeifferi</name>
    <name type="common">Bloodfluke planorb</name>
    <name type="synonym">Freshwater snail</name>
    <dbReference type="NCBI Taxonomy" id="112525"/>
    <lineage>
        <taxon>Eukaryota</taxon>
        <taxon>Metazoa</taxon>
        <taxon>Spiralia</taxon>
        <taxon>Lophotrochozoa</taxon>
        <taxon>Mollusca</taxon>
        <taxon>Gastropoda</taxon>
        <taxon>Heterobranchia</taxon>
        <taxon>Euthyneura</taxon>
        <taxon>Panpulmonata</taxon>
        <taxon>Hygrophila</taxon>
        <taxon>Lymnaeoidea</taxon>
        <taxon>Planorbidae</taxon>
        <taxon>Biomphalaria</taxon>
    </lineage>
</organism>
<keyword evidence="2" id="KW-1185">Reference proteome</keyword>
<dbReference type="EMBL" id="JASAOG010000405">
    <property type="protein sequence ID" value="KAK0039756.1"/>
    <property type="molecule type" value="Genomic_DNA"/>
</dbReference>
<dbReference type="Proteomes" id="UP001233172">
    <property type="component" value="Unassembled WGS sequence"/>
</dbReference>
<gene>
    <name evidence="1" type="ORF">Bpfe_030811</name>
</gene>
<dbReference type="PANTHER" id="PTHR47018">
    <property type="entry name" value="CXC DOMAIN-CONTAINING PROTEIN-RELATED"/>
    <property type="match status" value="1"/>
</dbReference>